<keyword evidence="3" id="KW-1185">Reference proteome</keyword>
<reference evidence="2 3" key="1">
    <citation type="journal article" date="2023" name="Life. Sci Alliance">
        <title>Evolutionary insights into 3D genome organization and epigenetic landscape of Vigna mungo.</title>
        <authorList>
            <person name="Junaid A."/>
            <person name="Singh B."/>
            <person name="Bhatia S."/>
        </authorList>
    </citation>
    <scope>NUCLEOTIDE SEQUENCE [LARGE SCALE GENOMIC DNA]</scope>
    <source>
        <strain evidence="2">Urdbean</strain>
    </source>
</reference>
<evidence type="ECO:0000256" key="1">
    <source>
        <dbReference type="SAM" id="SignalP"/>
    </source>
</evidence>
<dbReference type="AlphaFoldDB" id="A0AAQ3N9C7"/>
<feature type="chain" id="PRO_5042922221" evidence="1">
    <location>
        <begin position="23"/>
        <end position="166"/>
    </location>
</feature>
<evidence type="ECO:0000313" key="3">
    <source>
        <dbReference type="Proteomes" id="UP001374535"/>
    </source>
</evidence>
<keyword evidence="1" id="KW-0732">Signal</keyword>
<organism evidence="2 3">
    <name type="scientific">Vigna mungo</name>
    <name type="common">Black gram</name>
    <name type="synonym">Phaseolus mungo</name>
    <dbReference type="NCBI Taxonomy" id="3915"/>
    <lineage>
        <taxon>Eukaryota</taxon>
        <taxon>Viridiplantae</taxon>
        <taxon>Streptophyta</taxon>
        <taxon>Embryophyta</taxon>
        <taxon>Tracheophyta</taxon>
        <taxon>Spermatophyta</taxon>
        <taxon>Magnoliopsida</taxon>
        <taxon>eudicotyledons</taxon>
        <taxon>Gunneridae</taxon>
        <taxon>Pentapetalae</taxon>
        <taxon>rosids</taxon>
        <taxon>fabids</taxon>
        <taxon>Fabales</taxon>
        <taxon>Fabaceae</taxon>
        <taxon>Papilionoideae</taxon>
        <taxon>50 kb inversion clade</taxon>
        <taxon>NPAAA clade</taxon>
        <taxon>indigoferoid/millettioid clade</taxon>
        <taxon>Phaseoleae</taxon>
        <taxon>Vigna</taxon>
    </lineage>
</organism>
<feature type="signal peptide" evidence="1">
    <location>
        <begin position="1"/>
        <end position="22"/>
    </location>
</feature>
<gene>
    <name evidence="2" type="ORF">V8G54_025334</name>
</gene>
<name>A0AAQ3N9C7_VIGMU</name>
<accession>A0AAQ3N9C7</accession>
<dbReference type="Proteomes" id="UP001374535">
    <property type="component" value="Chromosome 7"/>
</dbReference>
<sequence length="166" mass="19047">MACLRTLYLVLLFTSILICQEARLLPPSIFLGTNQSHNNAFAAKSSKTKQLLKELLLRKQLLDKDYYEPNRLSPGWSHFEETKIKKGLDVNEGTVCGSTSSKKIEWGYIRFVRHCIRFPSCEIRFAVVVFVPTPWYLIPALCIPRGNEYFLPPPCYSIPASRVYSK</sequence>
<dbReference type="EMBL" id="CP144694">
    <property type="protein sequence ID" value="WVZ04528.1"/>
    <property type="molecule type" value="Genomic_DNA"/>
</dbReference>
<protein>
    <submittedName>
        <fullName evidence="2">Uncharacterized protein</fullName>
    </submittedName>
</protein>
<proteinExistence type="predicted"/>
<evidence type="ECO:0000313" key="2">
    <source>
        <dbReference type="EMBL" id="WVZ04528.1"/>
    </source>
</evidence>